<gene>
    <name evidence="4" type="ORF">MDA_GLEAN10021248</name>
</gene>
<dbReference type="PANTHER" id="PTHR31690:SF4">
    <property type="entry name" value="FUCOSE MUTAROTASE"/>
    <property type="match status" value="1"/>
</dbReference>
<name>L5MET0_MYODS</name>
<evidence type="ECO:0000313" key="4">
    <source>
        <dbReference type="EMBL" id="ELK36780.1"/>
    </source>
</evidence>
<sequence>MVVLKGIPALLSPELLYALARMGHGDTIVLADMNFPTSSICKCGPEEIRADGLGIPQLLEAVLKLLPLDTYVESPGGLEAPGDRLAPLFQAAVMELVSSDKERGLQTPVWKSYQSILLEAGCSCLVLAGRRPSILGTLAWRTREMKLRETMPPDAPVGPMGFLGRVPQPHWFAFQSPLEKIERFEFYQQAKKAFAVVATG</sequence>
<accession>L5MET0</accession>
<organism evidence="4 5">
    <name type="scientific">Myotis davidii</name>
    <name type="common">David's myotis</name>
    <dbReference type="NCBI Taxonomy" id="225400"/>
    <lineage>
        <taxon>Eukaryota</taxon>
        <taxon>Metazoa</taxon>
        <taxon>Chordata</taxon>
        <taxon>Craniata</taxon>
        <taxon>Vertebrata</taxon>
        <taxon>Euteleostomi</taxon>
        <taxon>Mammalia</taxon>
        <taxon>Eutheria</taxon>
        <taxon>Laurasiatheria</taxon>
        <taxon>Chiroptera</taxon>
        <taxon>Yangochiroptera</taxon>
        <taxon>Vespertilionidae</taxon>
        <taxon>Myotis</taxon>
    </lineage>
</organism>
<dbReference type="PANTHER" id="PTHR31690">
    <property type="entry name" value="FUCOSE MUTAROTASE"/>
    <property type="match status" value="1"/>
</dbReference>
<dbReference type="SUPFAM" id="SSF102546">
    <property type="entry name" value="RbsD-like"/>
    <property type="match status" value="2"/>
</dbReference>
<dbReference type="InterPro" id="IPR007721">
    <property type="entry name" value="RbsD_FucU"/>
</dbReference>
<dbReference type="EMBL" id="KB101169">
    <property type="protein sequence ID" value="ELK36780.1"/>
    <property type="molecule type" value="Genomic_DNA"/>
</dbReference>
<dbReference type="InterPro" id="IPR050443">
    <property type="entry name" value="RbsD/FucU_mutarotase"/>
</dbReference>
<proteinExistence type="predicted"/>
<evidence type="ECO:0000256" key="2">
    <source>
        <dbReference type="ARBA" id="ARBA00036324"/>
    </source>
</evidence>
<evidence type="ECO:0000313" key="5">
    <source>
        <dbReference type="Proteomes" id="UP000010556"/>
    </source>
</evidence>
<dbReference type="Proteomes" id="UP000010556">
    <property type="component" value="Unassembled WGS sequence"/>
</dbReference>
<comment type="catalytic activity">
    <reaction evidence="2">
        <text>alpha-L-fucose = beta-L-fucose</text>
        <dbReference type="Rhea" id="RHEA:25580"/>
        <dbReference type="ChEBI" id="CHEBI:42548"/>
        <dbReference type="ChEBI" id="CHEBI:42589"/>
        <dbReference type="EC" id="5.1.3.29"/>
    </reaction>
</comment>
<dbReference type="GO" id="GO:0006004">
    <property type="term" value="P:fucose metabolic process"/>
    <property type="evidence" value="ECO:0007669"/>
    <property type="project" value="TreeGrafter"/>
</dbReference>
<reference evidence="5" key="1">
    <citation type="journal article" date="2013" name="Science">
        <title>Comparative analysis of bat genomes provides insight into the evolution of flight and immunity.</title>
        <authorList>
            <person name="Zhang G."/>
            <person name="Cowled C."/>
            <person name="Shi Z."/>
            <person name="Huang Z."/>
            <person name="Bishop-Lilly K.A."/>
            <person name="Fang X."/>
            <person name="Wynne J.W."/>
            <person name="Xiong Z."/>
            <person name="Baker M.L."/>
            <person name="Zhao W."/>
            <person name="Tachedjian M."/>
            <person name="Zhu Y."/>
            <person name="Zhou P."/>
            <person name="Jiang X."/>
            <person name="Ng J."/>
            <person name="Yang L."/>
            <person name="Wu L."/>
            <person name="Xiao J."/>
            <person name="Feng Y."/>
            <person name="Chen Y."/>
            <person name="Sun X."/>
            <person name="Zhang Y."/>
            <person name="Marsh G.A."/>
            <person name="Crameri G."/>
            <person name="Broder C.C."/>
            <person name="Frey K.G."/>
            <person name="Wang L.F."/>
            <person name="Wang J."/>
        </authorList>
    </citation>
    <scope>NUCLEOTIDE SEQUENCE [LARGE SCALE GENOMIC DNA]</scope>
</reference>
<dbReference type="Gene3D" id="3.40.1650.10">
    <property type="entry name" value="RbsD-like domain"/>
    <property type="match status" value="1"/>
</dbReference>
<dbReference type="AlphaFoldDB" id="L5MET0"/>
<dbReference type="EC" id="5.1.3.29" evidence="3"/>
<dbReference type="InterPro" id="IPR023750">
    <property type="entry name" value="RbsD-like_sf"/>
</dbReference>
<dbReference type="GO" id="GO:0036373">
    <property type="term" value="F:L-fucose mutarotase activity"/>
    <property type="evidence" value="ECO:0007669"/>
    <property type="project" value="UniProtKB-EC"/>
</dbReference>
<keyword evidence="5" id="KW-1185">Reference proteome</keyword>
<dbReference type="Pfam" id="PF05025">
    <property type="entry name" value="RbsD_FucU"/>
    <property type="match status" value="1"/>
</dbReference>
<keyword evidence="1" id="KW-0413">Isomerase</keyword>
<evidence type="ECO:0000256" key="3">
    <source>
        <dbReference type="ARBA" id="ARBA00038859"/>
    </source>
</evidence>
<dbReference type="GO" id="GO:0042806">
    <property type="term" value="F:fucose binding"/>
    <property type="evidence" value="ECO:0007669"/>
    <property type="project" value="TreeGrafter"/>
</dbReference>
<protein>
    <recommendedName>
        <fullName evidence="3">L-fucose mutarotase</fullName>
        <ecNumber evidence="3">5.1.3.29</ecNumber>
    </recommendedName>
</protein>
<evidence type="ECO:0000256" key="1">
    <source>
        <dbReference type="ARBA" id="ARBA00023235"/>
    </source>
</evidence>